<reference evidence="3" key="1">
    <citation type="submission" date="2017-08" db="EMBL/GenBank/DDBJ databases">
        <authorList>
            <person name="Varghese N."/>
            <person name="Submissions S."/>
        </authorList>
    </citation>
    <scope>NUCLEOTIDE SEQUENCE [LARGE SCALE GENOMIC DNA]</scope>
    <source>
        <strain evidence="3">USBA17B2</strain>
    </source>
</reference>
<dbReference type="Pfam" id="PF00535">
    <property type="entry name" value="Glycos_transf_2"/>
    <property type="match status" value="1"/>
</dbReference>
<dbReference type="GO" id="GO:0044010">
    <property type="term" value="P:single-species biofilm formation"/>
    <property type="evidence" value="ECO:0007669"/>
    <property type="project" value="TreeGrafter"/>
</dbReference>
<feature type="domain" description="Glycosyltransferase 2-like" evidence="1">
    <location>
        <begin position="7"/>
        <end position="126"/>
    </location>
</feature>
<keyword evidence="3" id="KW-1185">Reference proteome</keyword>
<keyword evidence="2" id="KW-0808">Transferase</keyword>
<dbReference type="Gene3D" id="3.90.550.10">
    <property type="entry name" value="Spore Coat Polysaccharide Biosynthesis Protein SpsA, Chain A"/>
    <property type="match status" value="1"/>
</dbReference>
<dbReference type="GO" id="GO:0016740">
    <property type="term" value="F:transferase activity"/>
    <property type="evidence" value="ECO:0007669"/>
    <property type="project" value="UniProtKB-KW"/>
</dbReference>
<dbReference type="PANTHER" id="PTHR43685">
    <property type="entry name" value="GLYCOSYLTRANSFERASE"/>
    <property type="match status" value="1"/>
</dbReference>
<evidence type="ECO:0000313" key="2">
    <source>
        <dbReference type="EMBL" id="SOC58132.1"/>
    </source>
</evidence>
<protein>
    <submittedName>
        <fullName evidence="2">Glycosyl transferase family 2</fullName>
    </submittedName>
</protein>
<sequence>MQPGQVTIVIPTFNDAPEHLRESVASALGQTYPHIEVVVVDDGSTRPDTITAVDALEGVRVVRQVNAGLSAARNAGIRVGSGEYIYPLDADDWIEPDVVELLVGILCEDVVVAYPLVEMFGESTGRTDSLPETTLGDLVLYNRIVAASLFRREHWEDVGGYLEERGFAEDWVMWATILGRTGGRAVRCGEAVMHYRQRMSSLNKTNSSSEGRVLARRKIAEALPERRADLFEAATTQCVECWAEVDRIKFDAARWRRVEPLVRPVVSFVRLVRRNH</sequence>
<proteinExistence type="predicted"/>
<accession>A0A285VVT4</accession>
<dbReference type="InterPro" id="IPR029044">
    <property type="entry name" value="Nucleotide-diphossugar_trans"/>
</dbReference>
<dbReference type="RefSeq" id="WP_141401539.1">
    <property type="nucleotide sequence ID" value="NZ_OBQK01000023.1"/>
</dbReference>
<dbReference type="AlphaFoldDB" id="A0A285VVT4"/>
<dbReference type="InterPro" id="IPR001173">
    <property type="entry name" value="Glyco_trans_2-like"/>
</dbReference>
<dbReference type="SUPFAM" id="SSF53448">
    <property type="entry name" value="Nucleotide-diphospho-sugar transferases"/>
    <property type="match status" value="1"/>
</dbReference>
<evidence type="ECO:0000259" key="1">
    <source>
        <dbReference type="Pfam" id="PF00535"/>
    </source>
</evidence>
<name>A0A285VVT4_9MICO</name>
<dbReference type="Proteomes" id="UP000219688">
    <property type="component" value="Unassembled WGS sequence"/>
</dbReference>
<dbReference type="InterPro" id="IPR050834">
    <property type="entry name" value="Glycosyltransf_2"/>
</dbReference>
<dbReference type="EMBL" id="OBQK01000023">
    <property type="protein sequence ID" value="SOC58132.1"/>
    <property type="molecule type" value="Genomic_DNA"/>
</dbReference>
<dbReference type="CDD" id="cd00761">
    <property type="entry name" value="Glyco_tranf_GTA_type"/>
    <property type="match status" value="1"/>
</dbReference>
<evidence type="ECO:0000313" key="3">
    <source>
        <dbReference type="Proteomes" id="UP000219688"/>
    </source>
</evidence>
<dbReference type="PANTHER" id="PTHR43685:SF2">
    <property type="entry name" value="GLYCOSYLTRANSFERASE 2-LIKE DOMAIN-CONTAINING PROTEIN"/>
    <property type="match status" value="1"/>
</dbReference>
<organism evidence="2 3">
    <name type="scientific">Ornithinimicrobium cerasi</name>
    <dbReference type="NCBI Taxonomy" id="2248773"/>
    <lineage>
        <taxon>Bacteria</taxon>
        <taxon>Bacillati</taxon>
        <taxon>Actinomycetota</taxon>
        <taxon>Actinomycetes</taxon>
        <taxon>Micrococcales</taxon>
        <taxon>Ornithinimicrobiaceae</taxon>
        <taxon>Ornithinimicrobium</taxon>
    </lineage>
</organism>
<gene>
    <name evidence="2" type="ORF">SAMN05421879_1232</name>
</gene>